<accession>A0AB36CKZ9</accession>
<dbReference type="Pfam" id="PF00005">
    <property type="entry name" value="ABC_tran"/>
    <property type="match status" value="1"/>
</dbReference>
<feature type="domain" description="ABC transporter" evidence="5">
    <location>
        <begin position="2"/>
        <end position="235"/>
    </location>
</feature>
<reference evidence="6 7" key="1">
    <citation type="submission" date="2020-04" db="EMBL/GenBank/DDBJ databases">
        <authorList>
            <person name="Hitch T.C.A."/>
            <person name="Wylensek D."/>
            <person name="Clavel T."/>
        </authorList>
    </citation>
    <scope>NUCLEOTIDE SEQUENCE [LARGE SCALE GENOMIC DNA]</scope>
    <source>
        <strain evidence="6 7">BL-383-APC-3D</strain>
    </source>
</reference>
<dbReference type="Proteomes" id="UP000544551">
    <property type="component" value="Unassembled WGS sequence"/>
</dbReference>
<dbReference type="Gene3D" id="3.40.50.300">
    <property type="entry name" value="P-loop containing nucleotide triphosphate hydrolases"/>
    <property type="match status" value="1"/>
</dbReference>
<dbReference type="RefSeq" id="WP_168969881.1">
    <property type="nucleotide sequence ID" value="NZ_JABAFZ010000006.1"/>
</dbReference>
<evidence type="ECO:0000313" key="7">
    <source>
        <dbReference type="Proteomes" id="UP000544551"/>
    </source>
</evidence>
<dbReference type="AlphaFoldDB" id="A0AB36CKZ9"/>
<evidence type="ECO:0000259" key="5">
    <source>
        <dbReference type="PROSITE" id="PS50893"/>
    </source>
</evidence>
<evidence type="ECO:0000256" key="3">
    <source>
        <dbReference type="ARBA" id="ARBA00022840"/>
    </source>
</evidence>
<proteinExistence type="predicted"/>
<name>A0AB36CKZ9_9CORY</name>
<dbReference type="SUPFAM" id="SSF52540">
    <property type="entry name" value="P-loop containing nucleoside triphosphate hydrolases"/>
    <property type="match status" value="1"/>
</dbReference>
<organism evidence="6 7">
    <name type="scientific">Corynebacterium stationis</name>
    <dbReference type="NCBI Taxonomy" id="1705"/>
    <lineage>
        <taxon>Bacteria</taxon>
        <taxon>Bacillati</taxon>
        <taxon>Actinomycetota</taxon>
        <taxon>Actinomycetes</taxon>
        <taxon>Mycobacteriales</taxon>
        <taxon>Corynebacteriaceae</taxon>
        <taxon>Corynebacterium</taxon>
    </lineage>
</organism>
<dbReference type="NCBIfam" id="NF010068">
    <property type="entry name" value="PRK13548.1"/>
    <property type="match status" value="1"/>
</dbReference>
<dbReference type="PROSITE" id="PS00211">
    <property type="entry name" value="ABC_TRANSPORTER_1"/>
    <property type="match status" value="1"/>
</dbReference>
<keyword evidence="3 6" id="KW-0067">ATP-binding</keyword>
<dbReference type="CDD" id="cd03214">
    <property type="entry name" value="ABC_Iron-Siderophores_B12_Hemin"/>
    <property type="match status" value="1"/>
</dbReference>
<evidence type="ECO:0000256" key="1">
    <source>
        <dbReference type="ARBA" id="ARBA00022448"/>
    </source>
</evidence>
<protein>
    <submittedName>
        <fullName evidence="6">Heme ABC transporter ATP-binding protein</fullName>
    </submittedName>
</protein>
<dbReference type="EMBL" id="JABAFZ010000006">
    <property type="protein sequence ID" value="NME89605.1"/>
    <property type="molecule type" value="Genomic_DNA"/>
</dbReference>
<sequence length="276" mass="29344">MLKVTDVSIDIAGKRIVDNVSFTARTGTVTGLIGPNGAGKSTLLSALAGDMPLSSGAVQLEDTDPQITPVKDLARIRSVMLQDVSVAFSFLVRDVVEMGRRPWARTEQAALDDEIIDAALEATGTTHLMDRDIMVLSGGERARVAMARVLAQRTPIVFFDEPTAAMDIHYQEKSLGLIRELALHGATVVVVLHDLNAAAAYCDSIVCLDQGTVAAAGDVDSVFTSDILSKVYGWPIEVTKTTAGVHIAPRRAEPGALHHSLITSASWANSEATAQQ</sequence>
<dbReference type="FunFam" id="3.40.50.300:FF:000134">
    <property type="entry name" value="Iron-enterobactin ABC transporter ATP-binding protein"/>
    <property type="match status" value="1"/>
</dbReference>
<dbReference type="InterPro" id="IPR027417">
    <property type="entry name" value="P-loop_NTPase"/>
</dbReference>
<dbReference type="PANTHER" id="PTHR42794">
    <property type="entry name" value="HEMIN IMPORT ATP-BINDING PROTEIN HMUV"/>
    <property type="match status" value="1"/>
</dbReference>
<dbReference type="GO" id="GO:0016887">
    <property type="term" value="F:ATP hydrolysis activity"/>
    <property type="evidence" value="ECO:0007669"/>
    <property type="project" value="InterPro"/>
</dbReference>
<evidence type="ECO:0000313" key="6">
    <source>
        <dbReference type="EMBL" id="NME89605.1"/>
    </source>
</evidence>
<keyword evidence="1" id="KW-0813">Transport</keyword>
<evidence type="ECO:0000256" key="2">
    <source>
        <dbReference type="ARBA" id="ARBA00022741"/>
    </source>
</evidence>
<evidence type="ECO:0000256" key="4">
    <source>
        <dbReference type="ARBA" id="ARBA00022967"/>
    </source>
</evidence>
<keyword evidence="4" id="KW-1278">Translocase</keyword>
<dbReference type="InterPro" id="IPR003593">
    <property type="entry name" value="AAA+_ATPase"/>
</dbReference>
<dbReference type="PROSITE" id="PS50893">
    <property type="entry name" value="ABC_TRANSPORTER_2"/>
    <property type="match status" value="1"/>
</dbReference>
<comment type="caution">
    <text evidence="6">The sequence shown here is derived from an EMBL/GenBank/DDBJ whole genome shotgun (WGS) entry which is preliminary data.</text>
</comment>
<gene>
    <name evidence="6" type="ORF">HF853_07985</name>
</gene>
<keyword evidence="2" id="KW-0547">Nucleotide-binding</keyword>
<dbReference type="GO" id="GO:0005524">
    <property type="term" value="F:ATP binding"/>
    <property type="evidence" value="ECO:0007669"/>
    <property type="project" value="UniProtKB-KW"/>
</dbReference>
<dbReference type="InterPro" id="IPR003439">
    <property type="entry name" value="ABC_transporter-like_ATP-bd"/>
</dbReference>
<dbReference type="PANTHER" id="PTHR42794:SF1">
    <property type="entry name" value="HEMIN IMPORT ATP-BINDING PROTEIN HMUV"/>
    <property type="match status" value="1"/>
</dbReference>
<dbReference type="InterPro" id="IPR017871">
    <property type="entry name" value="ABC_transporter-like_CS"/>
</dbReference>
<dbReference type="SMART" id="SM00382">
    <property type="entry name" value="AAA"/>
    <property type="match status" value="1"/>
</dbReference>